<dbReference type="SUPFAM" id="SSF50974">
    <property type="entry name" value="Nitrous oxide reductase, N-terminal domain"/>
    <property type="match status" value="1"/>
</dbReference>
<dbReference type="InterPro" id="IPR019775">
    <property type="entry name" value="WD40_repeat_CS"/>
</dbReference>
<dbReference type="InterPro" id="IPR009003">
    <property type="entry name" value="Peptidase_S1_PA"/>
</dbReference>
<proteinExistence type="predicted"/>
<evidence type="ECO:0000256" key="4">
    <source>
        <dbReference type="SAM" id="MobiDB-lite"/>
    </source>
</evidence>
<feature type="compositionally biased region" description="Pro residues" evidence="4">
    <location>
        <begin position="1191"/>
        <end position="1203"/>
    </location>
</feature>
<evidence type="ECO:0000313" key="7">
    <source>
        <dbReference type="Proteomes" id="UP000565579"/>
    </source>
</evidence>
<protein>
    <submittedName>
        <fullName evidence="6">WD40 repeat protein</fullName>
    </submittedName>
</protein>
<dbReference type="SUPFAM" id="SSF50998">
    <property type="entry name" value="Quinoprotein alcohol dehydrogenase-like"/>
    <property type="match status" value="1"/>
</dbReference>
<dbReference type="SMART" id="SM00320">
    <property type="entry name" value="WD40"/>
    <property type="match status" value="12"/>
</dbReference>
<feature type="domain" description="Novel STAND NTPase 1" evidence="5">
    <location>
        <begin position="191"/>
        <end position="577"/>
    </location>
</feature>
<dbReference type="PANTHER" id="PTHR19879">
    <property type="entry name" value="TRANSCRIPTION INITIATION FACTOR TFIID"/>
    <property type="match status" value="1"/>
</dbReference>
<dbReference type="Pfam" id="PF20703">
    <property type="entry name" value="nSTAND1"/>
    <property type="match status" value="1"/>
</dbReference>
<feature type="region of interest" description="Disordered" evidence="4">
    <location>
        <begin position="1183"/>
        <end position="1203"/>
    </location>
</feature>
<feature type="repeat" description="WD" evidence="3">
    <location>
        <begin position="1247"/>
        <end position="1288"/>
    </location>
</feature>
<dbReference type="Proteomes" id="UP000565579">
    <property type="component" value="Unassembled WGS sequence"/>
</dbReference>
<dbReference type="InterPro" id="IPR001680">
    <property type="entry name" value="WD40_rpt"/>
</dbReference>
<feature type="repeat" description="WD" evidence="3">
    <location>
        <begin position="713"/>
        <end position="754"/>
    </location>
</feature>
<dbReference type="SUPFAM" id="SSF50494">
    <property type="entry name" value="Trypsin-like serine proteases"/>
    <property type="match status" value="1"/>
</dbReference>
<dbReference type="PROSITE" id="PS50294">
    <property type="entry name" value="WD_REPEATS_REGION"/>
    <property type="match status" value="3"/>
</dbReference>
<dbReference type="PROSITE" id="PS50082">
    <property type="entry name" value="WD_REPEATS_2"/>
    <property type="match status" value="4"/>
</dbReference>
<dbReference type="EMBL" id="JACHMI010000001">
    <property type="protein sequence ID" value="MBB6551863.1"/>
    <property type="molecule type" value="Genomic_DNA"/>
</dbReference>
<evidence type="ECO:0000259" key="5">
    <source>
        <dbReference type="Pfam" id="PF20703"/>
    </source>
</evidence>
<feature type="repeat" description="WD" evidence="3">
    <location>
        <begin position="1211"/>
        <end position="1243"/>
    </location>
</feature>
<keyword evidence="7" id="KW-1185">Reference proteome</keyword>
<dbReference type="PROSITE" id="PS00678">
    <property type="entry name" value="WD_REPEATS_1"/>
    <property type="match status" value="3"/>
</dbReference>
<gene>
    <name evidence="6" type="ORF">HD593_006658</name>
</gene>
<reference evidence="6 7" key="1">
    <citation type="submission" date="2020-08" db="EMBL/GenBank/DDBJ databases">
        <title>Sequencing the genomes of 1000 actinobacteria strains.</title>
        <authorList>
            <person name="Klenk H.-P."/>
        </authorList>
    </citation>
    <scope>NUCLEOTIDE SEQUENCE [LARGE SCALE GENOMIC DNA]</scope>
    <source>
        <strain evidence="6 7">DSM 43768</strain>
    </source>
</reference>
<dbReference type="InterPro" id="IPR015943">
    <property type="entry name" value="WD40/YVTN_repeat-like_dom_sf"/>
</dbReference>
<evidence type="ECO:0000313" key="6">
    <source>
        <dbReference type="EMBL" id="MBB6551863.1"/>
    </source>
</evidence>
<keyword evidence="1 3" id="KW-0853">WD repeat</keyword>
<dbReference type="InterPro" id="IPR011045">
    <property type="entry name" value="N2O_reductase_N"/>
</dbReference>
<dbReference type="Gene3D" id="2.130.10.10">
    <property type="entry name" value="YVTN repeat-like/Quinoprotein amine dehydrogenase"/>
    <property type="match status" value="3"/>
</dbReference>
<dbReference type="RefSeq" id="WP_185105868.1">
    <property type="nucleotide sequence ID" value="NZ_JACHMI010000001.1"/>
</dbReference>
<dbReference type="InterPro" id="IPR049052">
    <property type="entry name" value="nSTAND1"/>
</dbReference>
<dbReference type="InterPro" id="IPR011047">
    <property type="entry name" value="Quinoprotein_ADH-like_sf"/>
</dbReference>
<organism evidence="6 7">
    <name type="scientific">Nonomuraea rubra</name>
    <dbReference type="NCBI Taxonomy" id="46180"/>
    <lineage>
        <taxon>Bacteria</taxon>
        <taxon>Bacillati</taxon>
        <taxon>Actinomycetota</taxon>
        <taxon>Actinomycetes</taxon>
        <taxon>Streptosporangiales</taxon>
        <taxon>Streptosporangiaceae</taxon>
        <taxon>Nonomuraea</taxon>
    </lineage>
</organism>
<name>A0A7X0U1R3_9ACTN</name>
<dbReference type="PANTHER" id="PTHR19879:SF9">
    <property type="entry name" value="TRANSCRIPTION INITIATION FACTOR TFIID SUBUNIT 5"/>
    <property type="match status" value="1"/>
</dbReference>
<sequence>MGAEPVGSAFLIGPRTLLTCTHVLAHTRGTRRRRPTLPCEGWEVEVDFPQAGGGLLRAHAVVVEPADGLYGDISVLELAGETPPGLGRLVLHPLDDLQGRDCRTFGYPADFPDGASAHGRLRGVVGDGWLELVTEEVEPGFSGAPVWVEDLSGVVGMVVARHGPGRAYAIPVRSLFDAHPPLREMALPPSPFRGLRPFEQGDARVFAGRDDLAEEVAGLARRHALTVVYGASGVGKTSLVRGGVLPRLSALGFATSAVRLHPRVDLAAEIVRGLLIGGEPASGQLRAEQAGTLGPAALADLLRTSGVTRLALALDQLDEVLAADPRAAAGIDAFVRELTAARDGPPAVSAVVTVRETFRDLAGAHTRTIYEAWDARGTVVGKPTAAQLELMIREPLRTVGCVIDEALVTQIITDTRGSSSALPLAEETLSALYERQRAGRLVIDEYQDVGGVAGALTKRADEVVARSESLGYDPRGLLVQLVRPDDPAGQREPQDVRRVAGREDLDERQWATAEHLAEARLVVTTGGDGLAGSGTAELAHQVLIDAWPRLRAWVEESREFRVWQEDLRTALHRWRTAAPGRERRLALLSGTGLRDAVRWSQLKGEELPAHERDFVKAAVRHRAARRRRLAAAIGAVAVVLAVVAGFLLDRNARLNERREVAAAGSQLLARAQRETSPTLALRLGAAALALRPDSASRSALVSALSSTHYAGGLPGTPSRVSALAYAPGGGMLATSGSDGSLILWDLARARAVRRLSTVNGCAPGTETRSVAFSRNGRTLAQLTRQSWACLWDVRDPASPRLLSRVPTSALVLAFSPDGGTLALGDGKTVRLMDVKDPARPVTLSVSPGHRDVVVHLAYSADGSILASARDGVILWDVTRPRRPVRLATIDKPLFLDALAISPKGDRLVAAEHSGNLIAWDIRDPRRPKVIARWTGHHAIVYSLAYSPDGTTVASAGQDHAAVLWDVAPATPVRRTTFSTAGRLGAVAFNPAGTQIATGEDTGVTTLWNVNAPAEPRARAHLPTGMVATARHGGLMAVAGEPSLLYDLTDPARPRAAGHLPSGQADTAVAVSPDGSTVATAPLHGPVSLWDAADPARPRLISTIPGRTGRLVFSPDGRTLAVNVGLGSEFELWSIADRGAPAFLSIVADPAQGRLTTMAFGRDGRTLAVGGLYDVSALWDIADPTRPRRTSPLPPDPSVPPSDIGPPRMAEAIAFSPGRDLVAVGENDGTILLWDVTDPARPRLATRIADQTSQILSIDFSPDGRMLAAGGHDRTLMVWDLTDVTAPQRLTAVSAYDDNFRQTVFGPDAGTLVTVNTAGARPAATVRDVSALRDAVRDPRGLACDLAGELTPTVWARMLPAVPFRHTCSGLSG</sequence>
<dbReference type="InterPro" id="IPR043504">
    <property type="entry name" value="Peptidase_S1_PA_chymotrypsin"/>
</dbReference>
<comment type="caution">
    <text evidence="6">The sequence shown here is derived from an EMBL/GenBank/DDBJ whole genome shotgun (WGS) entry which is preliminary data.</text>
</comment>
<evidence type="ECO:0000256" key="1">
    <source>
        <dbReference type="ARBA" id="ARBA00022574"/>
    </source>
</evidence>
<dbReference type="Pfam" id="PF00400">
    <property type="entry name" value="WD40"/>
    <property type="match status" value="5"/>
</dbReference>
<dbReference type="Gene3D" id="2.40.10.10">
    <property type="entry name" value="Trypsin-like serine proteases"/>
    <property type="match status" value="2"/>
</dbReference>
<keyword evidence="2" id="KW-0677">Repeat</keyword>
<evidence type="ECO:0000256" key="3">
    <source>
        <dbReference type="PROSITE-ProRule" id="PRU00221"/>
    </source>
</evidence>
<feature type="repeat" description="WD" evidence="3">
    <location>
        <begin position="933"/>
        <end position="974"/>
    </location>
</feature>
<evidence type="ECO:0000256" key="2">
    <source>
        <dbReference type="ARBA" id="ARBA00022737"/>
    </source>
</evidence>
<accession>A0A7X0U1R3</accession>